<accession>A0ABN6AUW4</accession>
<reference evidence="1 2" key="1">
    <citation type="journal article" date="2019" name="Emerg. Microbes Infect.">
        <title>Comprehensive subspecies identification of 175 nontuberculous mycobacteria species based on 7547 genomic profiles.</title>
        <authorList>
            <person name="Matsumoto Y."/>
            <person name="Kinjo T."/>
            <person name="Motooka D."/>
            <person name="Nabeya D."/>
            <person name="Jung N."/>
            <person name="Uechi K."/>
            <person name="Horii T."/>
            <person name="Iida T."/>
            <person name="Fujita J."/>
            <person name="Nakamura S."/>
        </authorList>
    </citation>
    <scope>NUCLEOTIDE SEQUENCE [LARGE SCALE GENOMIC DNA]</scope>
    <source>
        <strain evidence="1 2">JCM 30622</strain>
    </source>
</reference>
<gene>
    <name evidence="1" type="ORF">MPRI_48000</name>
</gene>
<proteinExistence type="predicted"/>
<keyword evidence="2" id="KW-1185">Reference proteome</keyword>
<dbReference type="EMBL" id="AP022597">
    <property type="protein sequence ID" value="BBY72613.1"/>
    <property type="molecule type" value="Genomic_DNA"/>
</dbReference>
<sequence>MIPSRRRSILDVAYVTASRPTNALSAADCELLEAYEWVHWTAGSSSSPEPLAGKAVRTR</sequence>
<dbReference type="Proteomes" id="UP000466578">
    <property type="component" value="Chromosome"/>
</dbReference>
<evidence type="ECO:0000313" key="1">
    <source>
        <dbReference type="EMBL" id="BBY72613.1"/>
    </source>
</evidence>
<protein>
    <submittedName>
        <fullName evidence="1">Uncharacterized protein</fullName>
    </submittedName>
</protein>
<name>A0ABN6AUW4_9MYCO</name>
<evidence type="ECO:0000313" key="2">
    <source>
        <dbReference type="Proteomes" id="UP000466578"/>
    </source>
</evidence>
<organism evidence="1 2">
    <name type="scientific">Mycobacterium paraintracellulare</name>
    <dbReference type="NCBI Taxonomy" id="1138383"/>
    <lineage>
        <taxon>Bacteria</taxon>
        <taxon>Bacillati</taxon>
        <taxon>Actinomycetota</taxon>
        <taxon>Actinomycetes</taxon>
        <taxon>Mycobacteriales</taxon>
        <taxon>Mycobacteriaceae</taxon>
        <taxon>Mycobacterium</taxon>
        <taxon>Mycobacterium avium complex (MAC)</taxon>
    </lineage>
</organism>